<organism evidence="3 4">
    <name type="scientific">Archangium gephyra</name>
    <dbReference type="NCBI Taxonomy" id="48"/>
    <lineage>
        <taxon>Bacteria</taxon>
        <taxon>Pseudomonadati</taxon>
        <taxon>Myxococcota</taxon>
        <taxon>Myxococcia</taxon>
        <taxon>Myxococcales</taxon>
        <taxon>Cystobacterineae</taxon>
        <taxon>Archangiaceae</taxon>
        <taxon>Archangium</taxon>
    </lineage>
</organism>
<evidence type="ECO:0000256" key="1">
    <source>
        <dbReference type="SAM" id="MobiDB-lite"/>
    </source>
</evidence>
<dbReference type="Gene3D" id="2.60.40.2970">
    <property type="match status" value="1"/>
</dbReference>
<sequence length="202" mass="21210">MCYANGMRTFVLALAVLFVGCPSKPTVVDAGAAPVEPPVTAPAPVAPTPDAPPAAAPDAPAPEVKEAVQVPTKINEALVVTLVPADTLTAKTSVEFRLRVKNPTNEPQEFCRYHTLFEGLRNDVLEVKSASGKVLDYRGMMAKRGPPTAEDMIRLDPGEETMSEAVDVRDGYAFTAGTFTVAFRGGTISGLPSSAPVTVGVK</sequence>
<feature type="region of interest" description="Disordered" evidence="1">
    <location>
        <begin position="39"/>
        <end position="60"/>
    </location>
</feature>
<feature type="signal peptide" evidence="2">
    <location>
        <begin position="1"/>
        <end position="25"/>
    </location>
</feature>
<reference evidence="3 4" key="1">
    <citation type="submission" date="2017-08" db="EMBL/GenBank/DDBJ databases">
        <title>Infants hospitalized years apart are colonized by the same room-sourced microbial strains.</title>
        <authorList>
            <person name="Brooks B."/>
            <person name="Olm M.R."/>
            <person name="Firek B.A."/>
            <person name="Baker R."/>
            <person name="Thomas B.C."/>
            <person name="Morowitz M.J."/>
            <person name="Banfield J.F."/>
        </authorList>
    </citation>
    <scope>NUCLEOTIDE SEQUENCE [LARGE SCALE GENOMIC DNA]</scope>
    <source>
        <strain evidence="3">S2_003_000_R2_14</strain>
    </source>
</reference>
<evidence type="ECO:0000256" key="2">
    <source>
        <dbReference type="SAM" id="SignalP"/>
    </source>
</evidence>
<comment type="caution">
    <text evidence="3">The sequence shown here is derived from an EMBL/GenBank/DDBJ whole genome shotgun (WGS) entry which is preliminary data.</text>
</comment>
<feature type="chain" id="PRO_5015959570" description="Lipoprotein" evidence="2">
    <location>
        <begin position="26"/>
        <end position="202"/>
    </location>
</feature>
<name>A0A2W5T8H9_9BACT</name>
<evidence type="ECO:0000313" key="4">
    <source>
        <dbReference type="Proteomes" id="UP000249061"/>
    </source>
</evidence>
<gene>
    <name evidence="3" type="ORF">DI536_15905</name>
</gene>
<protein>
    <recommendedName>
        <fullName evidence="5">Lipoprotein</fullName>
    </recommendedName>
</protein>
<keyword evidence="2" id="KW-0732">Signal</keyword>
<evidence type="ECO:0000313" key="3">
    <source>
        <dbReference type="EMBL" id="PZR11820.1"/>
    </source>
</evidence>
<dbReference type="EMBL" id="QFQP01000013">
    <property type="protein sequence ID" value="PZR11820.1"/>
    <property type="molecule type" value="Genomic_DNA"/>
</dbReference>
<evidence type="ECO:0008006" key="5">
    <source>
        <dbReference type="Google" id="ProtNLM"/>
    </source>
</evidence>
<dbReference type="AlphaFoldDB" id="A0A2W5T8H9"/>
<dbReference type="Proteomes" id="UP000249061">
    <property type="component" value="Unassembled WGS sequence"/>
</dbReference>
<accession>A0A2W5T8H9</accession>
<proteinExistence type="predicted"/>
<feature type="compositionally biased region" description="Pro residues" evidence="1">
    <location>
        <begin position="39"/>
        <end position="55"/>
    </location>
</feature>